<gene>
    <name evidence="1" type="ORF">H105_01585</name>
</gene>
<name>A0A022Y3A3_TRISD</name>
<organism evidence="1 2">
    <name type="scientific">Trichophyton soudanense CBS 452.61</name>
    <dbReference type="NCBI Taxonomy" id="1215331"/>
    <lineage>
        <taxon>Eukaryota</taxon>
        <taxon>Fungi</taxon>
        <taxon>Dikarya</taxon>
        <taxon>Ascomycota</taxon>
        <taxon>Pezizomycotina</taxon>
        <taxon>Eurotiomycetes</taxon>
        <taxon>Eurotiomycetidae</taxon>
        <taxon>Onygenales</taxon>
        <taxon>Arthrodermataceae</taxon>
        <taxon>Trichophyton</taxon>
    </lineage>
</organism>
<sequence>MAKGNGTTLRVNLFKWKTKLLSAPESLGGKRLVDFIDVDVFLGNTSLLQCSRDGLPRSLAHEKRLNTDNAGSNVLADDLLSELLSGRTLHKEDSGSTIRDLRGVSSMDGAIGGEGRSDLGEGIRGDARSDTIITVDCDGLLFLSLGVNKLDSERGNLLVEKAGFLSLDSLLVGGGSEDILILAGDLEVLGHVFG</sequence>
<proteinExistence type="predicted"/>
<dbReference type="HOGENOM" id="CLU_1403354_0_0_1"/>
<dbReference type="AlphaFoldDB" id="A0A022Y3A3"/>
<evidence type="ECO:0000313" key="2">
    <source>
        <dbReference type="Proteomes" id="UP000023623"/>
    </source>
</evidence>
<protein>
    <submittedName>
        <fullName evidence="1">Uncharacterized protein</fullName>
    </submittedName>
</protein>
<evidence type="ECO:0000313" key="1">
    <source>
        <dbReference type="EMBL" id="EZF77264.1"/>
    </source>
</evidence>
<reference evidence="1 2" key="1">
    <citation type="submission" date="2014-02" db="EMBL/GenBank/DDBJ databases">
        <title>The Genome Sequence of Trichophyton rubrum (morphotype soudanense) CBS 452.61.</title>
        <authorList>
            <consortium name="The Broad Institute Genomics Platform"/>
            <person name="Cuomo C.A."/>
            <person name="White T.C."/>
            <person name="Graser Y."/>
            <person name="Martinez-Rossi N."/>
            <person name="Heitman J."/>
            <person name="Young S.K."/>
            <person name="Zeng Q."/>
            <person name="Gargeya S."/>
            <person name="Abouelleil A."/>
            <person name="Alvarado L."/>
            <person name="Chapman S.B."/>
            <person name="Gainer-Dewar J."/>
            <person name="Goldberg J."/>
            <person name="Griggs A."/>
            <person name="Gujja S."/>
            <person name="Hansen M."/>
            <person name="Howarth C."/>
            <person name="Imamovic A."/>
            <person name="Larimer J."/>
            <person name="Martinez D."/>
            <person name="Murphy C."/>
            <person name="Pearson M.D."/>
            <person name="Persinoti G."/>
            <person name="Poon T."/>
            <person name="Priest M."/>
            <person name="Roberts A.D."/>
            <person name="Saif S."/>
            <person name="Shea T.D."/>
            <person name="Sykes S.N."/>
            <person name="Wortman J."/>
            <person name="Nusbaum C."/>
            <person name="Birren B."/>
        </authorList>
    </citation>
    <scope>NUCLEOTIDE SEQUENCE [LARGE SCALE GENOMIC DNA]</scope>
    <source>
        <strain evidence="1 2">CBS 452.61</strain>
    </source>
</reference>
<dbReference type="EMBL" id="KK208752">
    <property type="protein sequence ID" value="EZF77264.1"/>
    <property type="molecule type" value="Genomic_DNA"/>
</dbReference>
<accession>A0A022Y3A3</accession>
<dbReference type="Proteomes" id="UP000023623">
    <property type="component" value="Unassembled WGS sequence"/>
</dbReference>
<keyword evidence="2" id="KW-1185">Reference proteome</keyword>